<keyword evidence="1" id="KW-0175">Coiled coil</keyword>
<feature type="region of interest" description="Disordered" evidence="2">
    <location>
        <begin position="1"/>
        <end position="113"/>
    </location>
</feature>
<feature type="compositionally biased region" description="Low complexity" evidence="2">
    <location>
        <begin position="1"/>
        <end position="17"/>
    </location>
</feature>
<evidence type="ECO:0000256" key="2">
    <source>
        <dbReference type="SAM" id="MobiDB-lite"/>
    </source>
</evidence>
<feature type="compositionally biased region" description="Low complexity" evidence="2">
    <location>
        <begin position="292"/>
        <end position="302"/>
    </location>
</feature>
<name>A0AAD4QBQ0_9AGAM</name>
<dbReference type="AlphaFoldDB" id="A0AAD4QBQ0"/>
<feature type="compositionally biased region" description="Low complexity" evidence="2">
    <location>
        <begin position="565"/>
        <end position="582"/>
    </location>
</feature>
<gene>
    <name evidence="4" type="ORF">EDB92DRAFT_2069387</name>
</gene>
<keyword evidence="3" id="KW-0812">Transmembrane</keyword>
<reference evidence="4" key="1">
    <citation type="submission" date="2022-01" db="EMBL/GenBank/DDBJ databases">
        <title>Comparative genomics reveals a dynamic genome evolution in the ectomycorrhizal milk-cap (Lactarius) mushrooms.</title>
        <authorList>
            <consortium name="DOE Joint Genome Institute"/>
            <person name="Lebreton A."/>
            <person name="Tang N."/>
            <person name="Kuo A."/>
            <person name="LaButti K."/>
            <person name="Drula E."/>
            <person name="Barry K."/>
            <person name="Clum A."/>
            <person name="Lipzen A."/>
            <person name="Mousain D."/>
            <person name="Ng V."/>
            <person name="Wang R."/>
            <person name="Wang X."/>
            <person name="Dai Y."/>
            <person name="Henrissat B."/>
            <person name="Grigoriev I.V."/>
            <person name="Guerin-Laguette A."/>
            <person name="Yu F."/>
            <person name="Martin F.M."/>
        </authorList>
    </citation>
    <scope>NUCLEOTIDE SEQUENCE</scope>
    <source>
        <strain evidence="4">QP</strain>
    </source>
</reference>
<dbReference type="Proteomes" id="UP001201163">
    <property type="component" value="Unassembled WGS sequence"/>
</dbReference>
<feature type="compositionally biased region" description="Polar residues" evidence="2">
    <location>
        <begin position="36"/>
        <end position="54"/>
    </location>
</feature>
<feature type="transmembrane region" description="Helical" evidence="3">
    <location>
        <begin position="606"/>
        <end position="626"/>
    </location>
</feature>
<keyword evidence="3" id="KW-1133">Transmembrane helix</keyword>
<proteinExistence type="predicted"/>
<feature type="compositionally biased region" description="Basic and acidic residues" evidence="2">
    <location>
        <begin position="304"/>
        <end position="316"/>
    </location>
</feature>
<comment type="caution">
    <text evidence="4">The sequence shown here is derived from an EMBL/GenBank/DDBJ whole genome shotgun (WGS) entry which is preliminary data.</text>
</comment>
<dbReference type="EMBL" id="JAKELL010000047">
    <property type="protein sequence ID" value="KAH8987439.1"/>
    <property type="molecule type" value="Genomic_DNA"/>
</dbReference>
<feature type="compositionally biased region" description="Gly residues" evidence="2">
    <location>
        <begin position="407"/>
        <end position="417"/>
    </location>
</feature>
<evidence type="ECO:0000313" key="5">
    <source>
        <dbReference type="Proteomes" id="UP001201163"/>
    </source>
</evidence>
<feature type="region of interest" description="Disordered" evidence="2">
    <location>
        <begin position="397"/>
        <end position="441"/>
    </location>
</feature>
<protein>
    <recommendedName>
        <fullName evidence="6">SAM domain-containing protein</fullName>
    </recommendedName>
</protein>
<sequence length="634" mass="68252">MSASAAIPSASPLPLGSSKKHDPALKPNPHPYAIKTTHTGVLSRSNSSGHNTPSRYFYTPPTGSPLRSPTKPKPEYRGHRHSASLTGELPLPLPSPLASPAYSQRSQSEDDFSLRRQRADTLPTYLANTDGVSAEPEEDLPHNPKAWTPSQLSVYLTAALCVRSGARLPERVARDITSWVRREAVTGRSFLRWTDEDLKALGINTLWRGALLTAARNLRQNMLRGRLWGTLTSEPDQEDNGAPFDSLSYAFPSSSPDLTLADANADADTGRVRWNTNANGRVRGMVDKWERGSASSRSSSRSSSHRDSESDSRSEPGSDADVDIVQTANDTISPAPPLPFPASKGSAMVDGAAQEPSIEDLLAAASASSVPMDGSWGARAWEDLNIGVTVRRVDPAHDTVVPRRDGSGSGSSSGIGAGSVRSVGSRRNGGGSSNNGSQRMRRTVVDIFSEPEDVDPFSEPTVNMEAQADTSSPVGIEDGQEAEEDAELEATERALEDEMRGTRGLLEEFRRRLEEVETRVGVMEAEWRAKEEQQQQQQRVALNTHNDKAVAAVQEEPTPLPPPSLLEVTTEEISASSDSSCASDEDTDRGVARPTFGLGPETVSDLPSFVLLVGLGVCTVVLRVVLKRVAGRRP</sequence>
<feature type="compositionally biased region" description="Basic and acidic residues" evidence="2">
    <location>
        <begin position="397"/>
        <end position="406"/>
    </location>
</feature>
<keyword evidence="5" id="KW-1185">Reference proteome</keyword>
<feature type="region of interest" description="Disordered" evidence="2">
    <location>
        <begin position="554"/>
        <end position="598"/>
    </location>
</feature>
<accession>A0AAD4QBQ0</accession>
<feature type="region of interest" description="Disordered" evidence="2">
    <location>
        <begin position="271"/>
        <end position="352"/>
    </location>
</feature>
<organism evidence="4 5">
    <name type="scientific">Lactarius akahatsu</name>
    <dbReference type="NCBI Taxonomy" id="416441"/>
    <lineage>
        <taxon>Eukaryota</taxon>
        <taxon>Fungi</taxon>
        <taxon>Dikarya</taxon>
        <taxon>Basidiomycota</taxon>
        <taxon>Agaricomycotina</taxon>
        <taxon>Agaricomycetes</taxon>
        <taxon>Russulales</taxon>
        <taxon>Russulaceae</taxon>
        <taxon>Lactarius</taxon>
    </lineage>
</organism>
<evidence type="ECO:0008006" key="6">
    <source>
        <dbReference type="Google" id="ProtNLM"/>
    </source>
</evidence>
<evidence type="ECO:0000256" key="3">
    <source>
        <dbReference type="SAM" id="Phobius"/>
    </source>
</evidence>
<evidence type="ECO:0000313" key="4">
    <source>
        <dbReference type="EMBL" id="KAH8987439.1"/>
    </source>
</evidence>
<feature type="coiled-coil region" evidence="1">
    <location>
        <begin position="499"/>
        <end position="526"/>
    </location>
</feature>
<keyword evidence="3" id="KW-0472">Membrane</keyword>
<evidence type="ECO:0000256" key="1">
    <source>
        <dbReference type="SAM" id="Coils"/>
    </source>
</evidence>